<evidence type="ECO:0000313" key="2">
    <source>
        <dbReference type="Proteomes" id="UP001497623"/>
    </source>
</evidence>
<dbReference type="AlphaFoldDB" id="A0AAV2RJN9"/>
<comment type="caution">
    <text evidence="1">The sequence shown here is derived from an EMBL/GenBank/DDBJ whole genome shotgun (WGS) entry which is preliminary data.</text>
</comment>
<feature type="non-terminal residue" evidence="1">
    <location>
        <position position="121"/>
    </location>
</feature>
<dbReference type="Proteomes" id="UP001497623">
    <property type="component" value="Unassembled WGS sequence"/>
</dbReference>
<sequence length="121" mass="13762">MHENDSLKKGNGKHLLRFLADTSDELIFQGMKLNKSKFKKKVIVAMEHALLLSDIDHVSGRINDFDTSTVIKSMQVFFLEIVPEIEEDLVTCGVNKVAILCKYFQTSLERVGCQIDEIMDN</sequence>
<protein>
    <submittedName>
        <fullName evidence="1">Uncharacterized protein</fullName>
    </submittedName>
</protein>
<organism evidence="1 2">
    <name type="scientific">Meganyctiphanes norvegica</name>
    <name type="common">Northern krill</name>
    <name type="synonym">Thysanopoda norvegica</name>
    <dbReference type="NCBI Taxonomy" id="48144"/>
    <lineage>
        <taxon>Eukaryota</taxon>
        <taxon>Metazoa</taxon>
        <taxon>Ecdysozoa</taxon>
        <taxon>Arthropoda</taxon>
        <taxon>Crustacea</taxon>
        <taxon>Multicrustacea</taxon>
        <taxon>Malacostraca</taxon>
        <taxon>Eumalacostraca</taxon>
        <taxon>Eucarida</taxon>
        <taxon>Euphausiacea</taxon>
        <taxon>Euphausiidae</taxon>
        <taxon>Meganyctiphanes</taxon>
    </lineage>
</organism>
<accession>A0AAV2RJN9</accession>
<proteinExistence type="predicted"/>
<dbReference type="EMBL" id="CAXKWB010022263">
    <property type="protein sequence ID" value="CAL4124198.1"/>
    <property type="molecule type" value="Genomic_DNA"/>
</dbReference>
<evidence type="ECO:0000313" key="1">
    <source>
        <dbReference type="EMBL" id="CAL4124198.1"/>
    </source>
</evidence>
<keyword evidence="2" id="KW-1185">Reference proteome</keyword>
<name>A0AAV2RJN9_MEGNR</name>
<reference evidence="1 2" key="1">
    <citation type="submission" date="2024-05" db="EMBL/GenBank/DDBJ databases">
        <authorList>
            <person name="Wallberg A."/>
        </authorList>
    </citation>
    <scope>NUCLEOTIDE SEQUENCE [LARGE SCALE GENOMIC DNA]</scope>
</reference>
<gene>
    <name evidence="1" type="ORF">MNOR_LOCUS24334</name>
</gene>